<reference evidence="1 2" key="1">
    <citation type="submission" date="2024-03" db="EMBL/GenBank/DDBJ databases">
        <title>Natural products discovery in diverse microorganisms through a two-stage MS feature dereplication strategy.</title>
        <authorList>
            <person name="Zhang R."/>
        </authorList>
    </citation>
    <scope>NUCLEOTIDE SEQUENCE [LARGE SCALE GENOMIC DNA]</scope>
    <source>
        <strain evidence="1 2">18930</strain>
    </source>
</reference>
<dbReference type="Proteomes" id="UP001432000">
    <property type="component" value="Chromosome"/>
</dbReference>
<evidence type="ECO:0000313" key="2">
    <source>
        <dbReference type="Proteomes" id="UP001432000"/>
    </source>
</evidence>
<organism evidence="1 2">
    <name type="scientific">Rhodococcus sovatensis</name>
    <dbReference type="NCBI Taxonomy" id="1805840"/>
    <lineage>
        <taxon>Bacteria</taxon>
        <taxon>Bacillati</taxon>
        <taxon>Actinomycetota</taxon>
        <taxon>Actinomycetes</taxon>
        <taxon>Mycobacteriales</taxon>
        <taxon>Nocardiaceae</taxon>
        <taxon>Rhodococcus</taxon>
    </lineage>
</organism>
<evidence type="ECO:0000313" key="1">
    <source>
        <dbReference type="EMBL" id="WXG66834.1"/>
    </source>
</evidence>
<name>A0ABZ2PD62_9NOCA</name>
<proteinExistence type="predicted"/>
<sequence>MHAQLTYFDGPRTTEQLAAADFGTEHRIKPAVSRVDGVHRVYVLRAHDGSEVVVVLADSEDTLLSAQKAIMATELLPDEDPALLTGPDRVELFPVMEVWEP</sequence>
<dbReference type="RefSeq" id="WP_338886275.1">
    <property type="nucleotide sequence ID" value="NZ_CP147846.1"/>
</dbReference>
<accession>A0ABZ2PD62</accession>
<dbReference type="EMBL" id="CP147846">
    <property type="protein sequence ID" value="WXG66834.1"/>
    <property type="molecule type" value="Genomic_DNA"/>
</dbReference>
<gene>
    <name evidence="1" type="ORF">WDS16_16310</name>
</gene>
<keyword evidence="2" id="KW-1185">Reference proteome</keyword>
<protein>
    <submittedName>
        <fullName evidence="1">Uncharacterized protein</fullName>
    </submittedName>
</protein>